<proteinExistence type="predicted"/>
<reference evidence="1 2" key="1">
    <citation type="journal article" date="2015" name="Genome Biol. Evol.">
        <title>Phylogenomic analyses indicate that early fungi evolved digesting cell walls of algal ancestors of land plants.</title>
        <authorList>
            <person name="Chang Y."/>
            <person name="Wang S."/>
            <person name="Sekimoto S."/>
            <person name="Aerts A.L."/>
            <person name="Choi C."/>
            <person name="Clum A."/>
            <person name="LaButti K.M."/>
            <person name="Lindquist E.A."/>
            <person name="Yee Ngan C."/>
            <person name="Ohm R.A."/>
            <person name="Salamov A.A."/>
            <person name="Grigoriev I.V."/>
            <person name="Spatafora J.W."/>
            <person name="Berbee M.L."/>
        </authorList>
    </citation>
    <scope>NUCLEOTIDE SEQUENCE [LARGE SCALE GENOMIC DNA]</scope>
    <source>
        <strain evidence="1 2">JEL478</strain>
    </source>
</reference>
<dbReference type="Proteomes" id="UP000070544">
    <property type="component" value="Unassembled WGS sequence"/>
</dbReference>
<gene>
    <name evidence="1" type="ORF">M427DRAFT_50574</name>
</gene>
<dbReference type="PANTHER" id="PTHR31630">
    <property type="entry name" value="PHYTANOYL-COA DIOXYGENASE-RELATED-RELATED"/>
    <property type="match status" value="1"/>
</dbReference>
<name>A0A139AZS2_GONPJ</name>
<dbReference type="OrthoDB" id="445007at2759"/>
<evidence type="ECO:0000313" key="1">
    <source>
        <dbReference type="EMBL" id="KXS22236.1"/>
    </source>
</evidence>
<protein>
    <recommendedName>
        <fullName evidence="3">Phytanoyl-CoA dioxygenase</fullName>
    </recommendedName>
</protein>
<organism evidence="1 2">
    <name type="scientific">Gonapodya prolifera (strain JEL478)</name>
    <name type="common">Monoblepharis prolifera</name>
    <dbReference type="NCBI Taxonomy" id="1344416"/>
    <lineage>
        <taxon>Eukaryota</taxon>
        <taxon>Fungi</taxon>
        <taxon>Fungi incertae sedis</taxon>
        <taxon>Chytridiomycota</taxon>
        <taxon>Chytridiomycota incertae sedis</taxon>
        <taxon>Monoblepharidomycetes</taxon>
        <taxon>Monoblepharidales</taxon>
        <taxon>Gonapodyaceae</taxon>
        <taxon>Gonapodya</taxon>
    </lineage>
</organism>
<dbReference type="AlphaFoldDB" id="A0A139AZS2"/>
<dbReference type="EMBL" id="KQ965731">
    <property type="protein sequence ID" value="KXS22236.1"/>
    <property type="molecule type" value="Genomic_DNA"/>
</dbReference>
<dbReference type="PANTHER" id="PTHR31630:SF6">
    <property type="entry name" value="PHYTANOYL-COA DIOXYGENASE-RELATED"/>
    <property type="match status" value="1"/>
</dbReference>
<accession>A0A139AZS2</accession>
<dbReference type="OMA" id="HEDFVWK"/>
<evidence type="ECO:0008006" key="3">
    <source>
        <dbReference type="Google" id="ProtNLM"/>
    </source>
</evidence>
<keyword evidence="2" id="KW-1185">Reference proteome</keyword>
<dbReference type="SUPFAM" id="SSF51197">
    <property type="entry name" value="Clavaminate synthase-like"/>
    <property type="match status" value="1"/>
</dbReference>
<sequence length="323" mass="36797">MKETYENERYITTIDSLRSTLDTYGVAILPSVLTEAECDNMLNGTWAAFEHITAGWEKPVTRADSDSWKGLGKLLPMHGMLWQWYGLGHAQAIWEVRQNARVVAPFEKLWDREANDLLVSFDGVGFCPPPETTGRGWFRGNTWYHADQSFTRVGFECVQSWVTACDVEEGDATLAFLEGSHKLFAEAAKEFKLKDKGDWHKLTEEEEEWYANKCPPKRIKCAKGSMVLWDSRTIHCGGEPVKARASPHTRCVAYVCYAPRTKCAPKMLEKRKRAFEDLRMTSHWPANVKLFPTSPRTYGKAMPELRELPSPILADLGRRLVGF</sequence>
<dbReference type="Gene3D" id="2.60.120.620">
    <property type="entry name" value="q2cbj1_9rhob like domain"/>
    <property type="match status" value="1"/>
</dbReference>
<evidence type="ECO:0000313" key="2">
    <source>
        <dbReference type="Proteomes" id="UP000070544"/>
    </source>
</evidence>
<dbReference type="InterPro" id="IPR008775">
    <property type="entry name" value="Phytyl_CoA_dOase-like"/>
</dbReference>
<dbReference type="Pfam" id="PF05721">
    <property type="entry name" value="PhyH"/>
    <property type="match status" value="1"/>
</dbReference>